<dbReference type="PROSITE" id="PS50977">
    <property type="entry name" value="HTH_TETR_2"/>
    <property type="match status" value="1"/>
</dbReference>
<evidence type="ECO:0000259" key="3">
    <source>
        <dbReference type="PROSITE" id="PS50977"/>
    </source>
</evidence>
<dbReference type="InterPro" id="IPR009057">
    <property type="entry name" value="Homeodomain-like_sf"/>
</dbReference>
<feature type="domain" description="HTH tetR-type" evidence="3">
    <location>
        <begin position="6"/>
        <end position="66"/>
    </location>
</feature>
<keyword evidence="1 2" id="KW-0238">DNA-binding</keyword>
<comment type="caution">
    <text evidence="4">The sequence shown here is derived from an EMBL/GenBank/DDBJ whole genome shotgun (WGS) entry which is preliminary data.</text>
</comment>
<dbReference type="InterPro" id="IPR050624">
    <property type="entry name" value="HTH-type_Tx_Regulator"/>
</dbReference>
<accession>A0AAW6DVJ3</accession>
<evidence type="ECO:0000313" key="5">
    <source>
        <dbReference type="Proteomes" id="UP001211421"/>
    </source>
</evidence>
<evidence type="ECO:0000256" key="1">
    <source>
        <dbReference type="ARBA" id="ARBA00023125"/>
    </source>
</evidence>
<dbReference type="Pfam" id="PF00440">
    <property type="entry name" value="TetR_N"/>
    <property type="match status" value="1"/>
</dbReference>
<gene>
    <name evidence="4" type="ORF">PNV70_00800</name>
</gene>
<proteinExistence type="predicted"/>
<evidence type="ECO:0000313" key="4">
    <source>
        <dbReference type="EMBL" id="MDB8740601.1"/>
    </source>
</evidence>
<dbReference type="GO" id="GO:0003677">
    <property type="term" value="F:DNA binding"/>
    <property type="evidence" value="ECO:0007669"/>
    <property type="project" value="UniProtKB-UniRule"/>
</dbReference>
<dbReference type="EMBL" id="JAQMLS010000001">
    <property type="protein sequence ID" value="MDB8740601.1"/>
    <property type="molecule type" value="Genomic_DNA"/>
</dbReference>
<dbReference type="Gene3D" id="1.10.357.10">
    <property type="entry name" value="Tetracycline Repressor, domain 2"/>
    <property type="match status" value="1"/>
</dbReference>
<protein>
    <submittedName>
        <fullName evidence="4">TetR/AcrR family transcriptional regulator</fullName>
    </submittedName>
</protein>
<organism evidence="4 5">
    <name type="scientific">Ruminococcus bicirculans</name>
    <name type="common">ex Wegman et al. 2014</name>
    <dbReference type="NCBI Taxonomy" id="1160721"/>
    <lineage>
        <taxon>Bacteria</taxon>
        <taxon>Bacillati</taxon>
        <taxon>Bacillota</taxon>
        <taxon>Clostridia</taxon>
        <taxon>Eubacteriales</taxon>
        <taxon>Oscillospiraceae</taxon>
        <taxon>Ruminococcus</taxon>
    </lineage>
</organism>
<dbReference type="AlphaFoldDB" id="A0AAW6DVJ3"/>
<reference evidence="4" key="1">
    <citation type="submission" date="2023-01" db="EMBL/GenBank/DDBJ databases">
        <title>Human gut microbiome strain richness.</title>
        <authorList>
            <person name="Chen-Liaw A."/>
        </authorList>
    </citation>
    <scope>NUCLEOTIDE SEQUENCE</scope>
    <source>
        <strain evidence="4">D59st1_B8_D59t2_181005</strain>
    </source>
</reference>
<dbReference type="RefSeq" id="WP_195550871.1">
    <property type="nucleotide sequence ID" value="NZ_JADMNX010000001.1"/>
</dbReference>
<sequence length="206" mass="23566">MRTETVGVTETLIESAKKEFLEHGFQNANLRRISSESGVSTGSIYTRFGDKAGLFSAVVKPAADGLMELYLESITAARESGDPAEATSQGNEGTELVLKYIYENFDVFKLIFCHSAGTEYERYFDELAEIEEKYYREFVKQFSRRENMVSDFFIHVICRTGWSYIYEVVSHDLSYDEAQIFMKSIREFCFAGWGKVLGQNYEDLGL</sequence>
<dbReference type="InterPro" id="IPR001647">
    <property type="entry name" value="HTH_TetR"/>
</dbReference>
<dbReference type="PANTHER" id="PTHR43479">
    <property type="entry name" value="ACREF/ENVCD OPERON REPRESSOR-RELATED"/>
    <property type="match status" value="1"/>
</dbReference>
<dbReference type="PRINTS" id="PR00455">
    <property type="entry name" value="HTHTETR"/>
</dbReference>
<name>A0AAW6DVJ3_9FIRM</name>
<dbReference type="PANTHER" id="PTHR43479:SF11">
    <property type="entry name" value="ACREF_ENVCD OPERON REPRESSOR-RELATED"/>
    <property type="match status" value="1"/>
</dbReference>
<dbReference type="SUPFAM" id="SSF46689">
    <property type="entry name" value="Homeodomain-like"/>
    <property type="match status" value="1"/>
</dbReference>
<dbReference type="Proteomes" id="UP001211421">
    <property type="component" value="Unassembled WGS sequence"/>
</dbReference>
<evidence type="ECO:0000256" key="2">
    <source>
        <dbReference type="PROSITE-ProRule" id="PRU00335"/>
    </source>
</evidence>
<feature type="DNA-binding region" description="H-T-H motif" evidence="2">
    <location>
        <begin position="29"/>
        <end position="48"/>
    </location>
</feature>